<gene>
    <name evidence="8" type="primary">pyrD_32</name>
    <name evidence="8" type="ORF">SDC9_80785</name>
</gene>
<dbReference type="EMBL" id="VSSQ01006903">
    <property type="protein sequence ID" value="MPM34203.1"/>
    <property type="molecule type" value="Genomic_DNA"/>
</dbReference>
<keyword evidence="3" id="KW-0285">Flavoprotein</keyword>
<accession>A0A644Z647</accession>
<keyword evidence="6 8" id="KW-0560">Oxidoreductase</keyword>
<evidence type="ECO:0000313" key="8">
    <source>
        <dbReference type="EMBL" id="MPM34203.1"/>
    </source>
</evidence>
<keyword evidence="4" id="KW-0288">FMN</keyword>
<proteinExistence type="predicted"/>
<sequence length="326" mass="35897">MTDISVNYMGLKLCSPVMAASSGLTAQLDRVAEFEKAGVGAIVVKSLFEEQIVNEAEFLQSQSHDYPESADYLHHYLRQNSIDRYLELVTAVKRKVSVPVIASINCYSAGEWTQFAKEIEGAGADGLELNIYSLPLNVYKKSDEIEREYLNVVEKVSRQIKIPVAVKIASTFTNLPGFVNGLKAHGAKGVVMFNRFYSPDIDIKRVRVFPADAFSSPEESLRELRWMGIVSALVPGIDLSASTGVHNGTIALKQILAGASTVQMCTALYKKGADSIAQAVADINLFMDTQGFSSVEEFRGKLNYANIENPGKFERVQFMKTFGNKV</sequence>
<keyword evidence="5" id="KW-0665">Pyrimidine biosynthesis</keyword>
<dbReference type="GO" id="GO:0044205">
    <property type="term" value="P:'de novo' UMP biosynthetic process"/>
    <property type="evidence" value="ECO:0007669"/>
    <property type="project" value="UniProtKB-UniPathway"/>
</dbReference>
<dbReference type="InterPro" id="IPR013785">
    <property type="entry name" value="Aldolase_TIM"/>
</dbReference>
<dbReference type="GO" id="GO:0005737">
    <property type="term" value="C:cytoplasm"/>
    <property type="evidence" value="ECO:0007669"/>
    <property type="project" value="InterPro"/>
</dbReference>
<dbReference type="PIRSF" id="PIRSF000164">
    <property type="entry name" value="DHO_oxidase"/>
    <property type="match status" value="1"/>
</dbReference>
<dbReference type="SUPFAM" id="SSF51395">
    <property type="entry name" value="FMN-linked oxidoreductases"/>
    <property type="match status" value="1"/>
</dbReference>
<evidence type="ECO:0000256" key="6">
    <source>
        <dbReference type="ARBA" id="ARBA00023002"/>
    </source>
</evidence>
<dbReference type="GO" id="GO:0006207">
    <property type="term" value="P:'de novo' pyrimidine nucleobase biosynthetic process"/>
    <property type="evidence" value="ECO:0007669"/>
    <property type="project" value="TreeGrafter"/>
</dbReference>
<evidence type="ECO:0000256" key="1">
    <source>
        <dbReference type="ARBA" id="ARBA00001917"/>
    </source>
</evidence>
<dbReference type="PANTHER" id="PTHR48109">
    <property type="entry name" value="DIHYDROOROTATE DEHYDROGENASE (QUINONE), MITOCHONDRIAL-RELATED"/>
    <property type="match status" value="1"/>
</dbReference>
<comment type="pathway">
    <text evidence="2">Pyrimidine metabolism; UMP biosynthesis via de novo pathway.</text>
</comment>
<evidence type="ECO:0000256" key="5">
    <source>
        <dbReference type="ARBA" id="ARBA00022975"/>
    </source>
</evidence>
<evidence type="ECO:0000256" key="3">
    <source>
        <dbReference type="ARBA" id="ARBA00022630"/>
    </source>
</evidence>
<evidence type="ECO:0000256" key="2">
    <source>
        <dbReference type="ARBA" id="ARBA00004725"/>
    </source>
</evidence>
<dbReference type="InterPro" id="IPR050074">
    <property type="entry name" value="DHO_dehydrogenase"/>
</dbReference>
<evidence type="ECO:0000259" key="7">
    <source>
        <dbReference type="Pfam" id="PF01180"/>
    </source>
</evidence>
<organism evidence="8">
    <name type="scientific">bioreactor metagenome</name>
    <dbReference type="NCBI Taxonomy" id="1076179"/>
    <lineage>
        <taxon>unclassified sequences</taxon>
        <taxon>metagenomes</taxon>
        <taxon>ecological metagenomes</taxon>
    </lineage>
</organism>
<comment type="cofactor">
    <cofactor evidence="1">
        <name>FMN</name>
        <dbReference type="ChEBI" id="CHEBI:58210"/>
    </cofactor>
</comment>
<dbReference type="UniPathway" id="UPA00070"/>
<dbReference type="GO" id="GO:0004152">
    <property type="term" value="F:dihydroorotate dehydrogenase activity"/>
    <property type="evidence" value="ECO:0007669"/>
    <property type="project" value="InterPro"/>
</dbReference>
<evidence type="ECO:0000256" key="4">
    <source>
        <dbReference type="ARBA" id="ARBA00022643"/>
    </source>
</evidence>
<name>A0A644Z647_9ZZZZ</name>
<dbReference type="Pfam" id="PF01180">
    <property type="entry name" value="DHO_dh"/>
    <property type="match status" value="1"/>
</dbReference>
<dbReference type="AlphaFoldDB" id="A0A644Z647"/>
<dbReference type="NCBIfam" id="NF005741">
    <property type="entry name" value="PRK07565.1"/>
    <property type="match status" value="1"/>
</dbReference>
<feature type="domain" description="Dihydroorotate dehydrogenase catalytic" evidence="7">
    <location>
        <begin position="5"/>
        <end position="284"/>
    </location>
</feature>
<dbReference type="InterPro" id="IPR012135">
    <property type="entry name" value="Dihydroorotate_DH_1_2"/>
</dbReference>
<dbReference type="PANTHER" id="PTHR48109:SF3">
    <property type="entry name" value="SLL0744 PROTEIN"/>
    <property type="match status" value="1"/>
</dbReference>
<protein>
    <submittedName>
        <fullName evidence="8">Dihydroorotate dehydrogenase</fullName>
        <ecNumber evidence="8">1.3.-.-</ecNumber>
    </submittedName>
</protein>
<comment type="caution">
    <text evidence="8">The sequence shown here is derived from an EMBL/GenBank/DDBJ whole genome shotgun (WGS) entry which is preliminary data.</text>
</comment>
<dbReference type="Gene3D" id="3.20.20.70">
    <property type="entry name" value="Aldolase class I"/>
    <property type="match status" value="1"/>
</dbReference>
<dbReference type="EC" id="1.3.-.-" evidence="8"/>
<reference evidence="8" key="1">
    <citation type="submission" date="2019-08" db="EMBL/GenBank/DDBJ databases">
        <authorList>
            <person name="Kucharzyk K."/>
            <person name="Murdoch R.W."/>
            <person name="Higgins S."/>
            <person name="Loffler F."/>
        </authorList>
    </citation>
    <scope>NUCLEOTIDE SEQUENCE</scope>
</reference>
<dbReference type="InterPro" id="IPR005720">
    <property type="entry name" value="Dihydroorotate_DH_cat"/>
</dbReference>